<organism evidence="1 2">
    <name type="scientific">Candidatus Synechococcus spongiarum 142</name>
    <dbReference type="NCBI Taxonomy" id="1608213"/>
    <lineage>
        <taxon>Bacteria</taxon>
        <taxon>Bacillati</taxon>
        <taxon>Cyanobacteriota</taxon>
        <taxon>Cyanophyceae</taxon>
        <taxon>Synechococcales</taxon>
        <taxon>Synechococcaceae</taxon>
        <taxon>Synechococcus</taxon>
    </lineage>
</organism>
<reference evidence="1 2" key="1">
    <citation type="submission" date="2015-01" db="EMBL/GenBank/DDBJ databases">
        <title>Lifestyle Evolution in Cyanobacterial Symbionts of Sponges.</title>
        <authorList>
            <person name="Burgsdorf I."/>
            <person name="Slaby B.M."/>
            <person name="Handley K.M."/>
            <person name="Haber M."/>
            <person name="Blom J."/>
            <person name="Marshall C.W."/>
            <person name="Gilbert J.A."/>
            <person name="Hentschel U."/>
            <person name="Steindler L."/>
        </authorList>
    </citation>
    <scope>NUCLEOTIDE SEQUENCE [LARGE SCALE GENOMIC DNA]</scope>
    <source>
        <strain evidence="1">142</strain>
    </source>
</reference>
<comment type="caution">
    <text evidence="1">The sequence shown here is derived from an EMBL/GenBank/DDBJ whole genome shotgun (WGS) entry which is preliminary data.</text>
</comment>
<dbReference type="AlphaFoldDB" id="A0A6N3XAR4"/>
<evidence type="ECO:0000313" key="1">
    <source>
        <dbReference type="EMBL" id="KKZ13734.1"/>
    </source>
</evidence>
<dbReference type="EMBL" id="JXUO01000211">
    <property type="protein sequence ID" value="KKZ13734.1"/>
    <property type="molecule type" value="Genomic_DNA"/>
</dbReference>
<protein>
    <recommendedName>
        <fullName evidence="3">DUF1816 domain-containing protein</fullName>
    </recommendedName>
</protein>
<evidence type="ECO:0008006" key="3">
    <source>
        <dbReference type="Google" id="ProtNLM"/>
    </source>
</evidence>
<dbReference type="InterPro" id="IPR014945">
    <property type="entry name" value="DUF1816"/>
</dbReference>
<evidence type="ECO:0000313" key="2">
    <source>
        <dbReference type="Proteomes" id="UP000035054"/>
    </source>
</evidence>
<proteinExistence type="predicted"/>
<name>A0A6N3XAR4_9SYNE</name>
<dbReference type="Pfam" id="PF08846">
    <property type="entry name" value="DUF1816"/>
    <property type="match status" value="1"/>
</dbReference>
<gene>
    <name evidence="1" type="ORF">TH68_06265</name>
</gene>
<sequence length="79" mass="9564">MFKWTIACVANVLGLAWWAKVRSEDPQLIYWVGPFLRRRQLERHLLLFLRDLQLEGAQDLTAERLRRRRSEPLTYPFHD</sequence>
<dbReference type="Proteomes" id="UP000035054">
    <property type="component" value="Unassembled WGS sequence"/>
</dbReference>
<accession>A0A6N3XAR4</accession>